<reference evidence="2" key="1">
    <citation type="journal article" date="2012" name="Nat. Biotechnol.">
        <title>Draft genome sequence of pigeonpea (Cajanus cajan), an orphan legume crop of resource-poor farmers.</title>
        <authorList>
            <person name="Varshney R.K."/>
            <person name="Chen W."/>
            <person name="Li Y."/>
            <person name="Bharti A.K."/>
            <person name="Saxena R.K."/>
            <person name="Schlueter J.A."/>
            <person name="Donoghue M.T."/>
            <person name="Azam S."/>
            <person name="Fan G."/>
            <person name="Whaley A.M."/>
            <person name="Farmer A.D."/>
            <person name="Sheridan J."/>
            <person name="Iwata A."/>
            <person name="Tuteja R."/>
            <person name="Penmetsa R.V."/>
            <person name="Wu W."/>
            <person name="Upadhyaya H.D."/>
            <person name="Yang S.P."/>
            <person name="Shah T."/>
            <person name="Saxena K.B."/>
            <person name="Michael T."/>
            <person name="McCombie W.R."/>
            <person name="Yang B."/>
            <person name="Zhang G."/>
            <person name="Yang H."/>
            <person name="Wang J."/>
            <person name="Spillane C."/>
            <person name="Cook D.R."/>
            <person name="May G.D."/>
            <person name="Xu X."/>
            <person name="Jackson S.A."/>
        </authorList>
    </citation>
    <scope>NUCLEOTIDE SEQUENCE [LARGE SCALE GENOMIC DNA]</scope>
</reference>
<proteinExistence type="predicted"/>
<dbReference type="Proteomes" id="UP000075243">
    <property type="component" value="Unassembled WGS sequence"/>
</dbReference>
<dbReference type="EMBL" id="KQ483605">
    <property type="protein sequence ID" value="KYP45008.1"/>
    <property type="molecule type" value="Genomic_DNA"/>
</dbReference>
<evidence type="ECO:0000259" key="1">
    <source>
        <dbReference type="Pfam" id="PF13966"/>
    </source>
</evidence>
<dbReference type="AlphaFoldDB" id="A0A151RR57"/>
<dbReference type="Gramene" id="C.cajan_29664.t">
    <property type="protein sequence ID" value="C.cajan_29664.t.cds1"/>
    <property type="gene ID" value="C.cajan_29664"/>
</dbReference>
<dbReference type="PANTHER" id="PTHR36617">
    <property type="entry name" value="PROTEIN, PUTATIVE-RELATED"/>
    <property type="match status" value="1"/>
</dbReference>
<evidence type="ECO:0000313" key="2">
    <source>
        <dbReference type="EMBL" id="KYP45008.1"/>
    </source>
</evidence>
<accession>A0A151RR57</accession>
<keyword evidence="3" id="KW-1185">Reference proteome</keyword>
<dbReference type="PANTHER" id="PTHR36617:SF15">
    <property type="entry name" value="REVERSE TRANSCRIPTASE ZINC-BINDING DOMAIN-CONTAINING PROTEIN"/>
    <property type="match status" value="1"/>
</dbReference>
<organism evidence="2 3">
    <name type="scientific">Cajanus cajan</name>
    <name type="common">Pigeon pea</name>
    <name type="synonym">Cajanus indicus</name>
    <dbReference type="NCBI Taxonomy" id="3821"/>
    <lineage>
        <taxon>Eukaryota</taxon>
        <taxon>Viridiplantae</taxon>
        <taxon>Streptophyta</taxon>
        <taxon>Embryophyta</taxon>
        <taxon>Tracheophyta</taxon>
        <taxon>Spermatophyta</taxon>
        <taxon>Magnoliopsida</taxon>
        <taxon>eudicotyledons</taxon>
        <taxon>Gunneridae</taxon>
        <taxon>Pentapetalae</taxon>
        <taxon>rosids</taxon>
        <taxon>fabids</taxon>
        <taxon>Fabales</taxon>
        <taxon>Fabaceae</taxon>
        <taxon>Papilionoideae</taxon>
        <taxon>50 kb inversion clade</taxon>
        <taxon>NPAAA clade</taxon>
        <taxon>indigoferoid/millettioid clade</taxon>
        <taxon>Phaseoleae</taxon>
        <taxon>Cajanus</taxon>
    </lineage>
</organism>
<name>A0A151RR57_CAJCA</name>
<evidence type="ECO:0000313" key="3">
    <source>
        <dbReference type="Proteomes" id="UP000075243"/>
    </source>
</evidence>
<dbReference type="Pfam" id="PF13966">
    <property type="entry name" value="zf-RVT"/>
    <property type="match status" value="1"/>
</dbReference>
<feature type="domain" description="Reverse transcriptase zinc-binding" evidence="1">
    <location>
        <begin position="16"/>
        <end position="106"/>
    </location>
</feature>
<protein>
    <recommendedName>
        <fullName evidence="1">Reverse transcriptase zinc-binding domain-containing protein</fullName>
    </recommendedName>
</protein>
<sequence length="151" mass="17923">MEADSWCWKPDTLRVFTVKSSYKCTYSQRFISDSRQNVGVVWKIPIPPKVSMFVWRLFNNALATKENLLLRNVQTEAQELLCMFCRVNLEIVDHMFCTCPMVEKIWNQWLHWLECPNPWPQGVEQHFLAIPTSLRSNMESTYWQVVWCATT</sequence>
<dbReference type="InterPro" id="IPR026960">
    <property type="entry name" value="RVT-Znf"/>
</dbReference>
<gene>
    <name evidence="2" type="ORF">KK1_033469</name>
</gene>